<organism evidence="2">
    <name type="scientific">uncultured Caudovirales phage</name>
    <dbReference type="NCBI Taxonomy" id="2100421"/>
    <lineage>
        <taxon>Viruses</taxon>
        <taxon>Duplodnaviria</taxon>
        <taxon>Heunggongvirae</taxon>
        <taxon>Uroviricota</taxon>
        <taxon>Caudoviricetes</taxon>
        <taxon>Peduoviridae</taxon>
        <taxon>Maltschvirus</taxon>
        <taxon>Maltschvirus maltsch</taxon>
    </lineage>
</organism>
<dbReference type="EMBL" id="MF417871">
    <property type="protein sequence ID" value="ASN68117.1"/>
    <property type="molecule type" value="Genomic_DNA"/>
</dbReference>
<proteinExistence type="predicted"/>
<accession>A0A2H4J4B1</accession>
<sequence length="40" mass="4837">MYNGEKLKKIAEDVRKQTKKYNLPTTPKRKKKKKKTERTT</sequence>
<reference evidence="2" key="1">
    <citation type="submission" date="2017-06" db="EMBL/GenBank/DDBJ databases">
        <title>Novel phages from South African skin metaviromes.</title>
        <authorList>
            <person name="van Zyl L.J."/>
            <person name="Abrahams Y."/>
            <person name="Stander E.A."/>
            <person name="Kirby B.M."/>
            <person name="Clavaud C."/>
            <person name="Farcet C."/>
            <person name="Breton L."/>
            <person name="Trindade M.I."/>
        </authorList>
    </citation>
    <scope>NUCLEOTIDE SEQUENCE</scope>
</reference>
<feature type="compositionally biased region" description="Basic and acidic residues" evidence="1">
    <location>
        <begin position="1"/>
        <end position="16"/>
    </location>
</feature>
<gene>
    <name evidence="2" type="ORF">8F11_82</name>
</gene>
<feature type="compositionally biased region" description="Basic residues" evidence="1">
    <location>
        <begin position="27"/>
        <end position="40"/>
    </location>
</feature>
<feature type="region of interest" description="Disordered" evidence="1">
    <location>
        <begin position="1"/>
        <end position="40"/>
    </location>
</feature>
<evidence type="ECO:0000313" key="2">
    <source>
        <dbReference type="EMBL" id="ASN68117.1"/>
    </source>
</evidence>
<protein>
    <submittedName>
        <fullName evidence="2">Uncharacterized protein</fullName>
    </submittedName>
</protein>
<name>A0A2H4J4B1_9CAUD</name>
<evidence type="ECO:0000256" key="1">
    <source>
        <dbReference type="SAM" id="MobiDB-lite"/>
    </source>
</evidence>